<comment type="caution">
    <text evidence="2">The sequence shown here is derived from an EMBL/GenBank/DDBJ whole genome shotgun (WGS) entry which is preliminary data.</text>
</comment>
<protein>
    <recommendedName>
        <fullName evidence="1">Neprosin PEP catalytic domain-containing protein</fullName>
    </recommendedName>
</protein>
<dbReference type="Pfam" id="PF14365">
    <property type="entry name" value="Neprosin_AP"/>
    <property type="match status" value="1"/>
</dbReference>
<dbReference type="PANTHER" id="PTHR31589">
    <property type="entry name" value="PROTEIN, PUTATIVE (DUF239)-RELATED-RELATED"/>
    <property type="match status" value="1"/>
</dbReference>
<evidence type="ECO:0000313" key="3">
    <source>
        <dbReference type="Proteomes" id="UP001457282"/>
    </source>
</evidence>
<dbReference type="Pfam" id="PF03080">
    <property type="entry name" value="Neprosin"/>
    <property type="match status" value="1"/>
</dbReference>
<proteinExistence type="predicted"/>
<dbReference type="PANTHER" id="PTHR31589:SF221">
    <property type="entry name" value="LIGASE, PUTATIVE (DUF239)-RELATED"/>
    <property type="match status" value="1"/>
</dbReference>
<evidence type="ECO:0000313" key="2">
    <source>
        <dbReference type="EMBL" id="KAK9923530.1"/>
    </source>
</evidence>
<dbReference type="InterPro" id="IPR025521">
    <property type="entry name" value="Neprosin_propep"/>
</dbReference>
<dbReference type="Gene3D" id="3.90.1320.10">
    <property type="entry name" value="Outer-capsid protein sigma 3, large lobe"/>
    <property type="match status" value="1"/>
</dbReference>
<dbReference type="InterPro" id="IPR053168">
    <property type="entry name" value="Glutamic_endopeptidase"/>
</dbReference>
<reference evidence="2 3" key="1">
    <citation type="journal article" date="2023" name="G3 (Bethesda)">
        <title>A chromosome-length genome assembly and annotation of blackberry (Rubus argutus, cv. 'Hillquist').</title>
        <authorList>
            <person name="Bruna T."/>
            <person name="Aryal R."/>
            <person name="Dudchenko O."/>
            <person name="Sargent D.J."/>
            <person name="Mead D."/>
            <person name="Buti M."/>
            <person name="Cavallini A."/>
            <person name="Hytonen T."/>
            <person name="Andres J."/>
            <person name="Pham M."/>
            <person name="Weisz D."/>
            <person name="Mascagni F."/>
            <person name="Usai G."/>
            <person name="Natali L."/>
            <person name="Bassil N."/>
            <person name="Fernandez G.E."/>
            <person name="Lomsadze A."/>
            <person name="Armour M."/>
            <person name="Olukolu B."/>
            <person name="Poorten T."/>
            <person name="Britton C."/>
            <person name="Davik J."/>
            <person name="Ashrafi H."/>
            <person name="Aiden E.L."/>
            <person name="Borodovsky M."/>
            <person name="Worthington M."/>
        </authorList>
    </citation>
    <scope>NUCLEOTIDE SEQUENCE [LARGE SCALE GENOMIC DNA]</scope>
    <source>
        <strain evidence="2">PI 553951</strain>
    </source>
</reference>
<gene>
    <name evidence="2" type="ORF">M0R45_031942</name>
</gene>
<dbReference type="AlphaFoldDB" id="A0AAW1WHQ4"/>
<dbReference type="InterPro" id="IPR004314">
    <property type="entry name" value="Neprosin"/>
</dbReference>
<dbReference type="Proteomes" id="UP001457282">
    <property type="component" value="Unassembled WGS sequence"/>
</dbReference>
<accession>A0AAW1WHQ4</accession>
<dbReference type="EMBL" id="JBEDUW010000006">
    <property type="protein sequence ID" value="KAK9923530.1"/>
    <property type="molecule type" value="Genomic_DNA"/>
</dbReference>
<name>A0AAW1WHQ4_RUBAR</name>
<organism evidence="2 3">
    <name type="scientific">Rubus argutus</name>
    <name type="common">Southern blackberry</name>
    <dbReference type="NCBI Taxonomy" id="59490"/>
    <lineage>
        <taxon>Eukaryota</taxon>
        <taxon>Viridiplantae</taxon>
        <taxon>Streptophyta</taxon>
        <taxon>Embryophyta</taxon>
        <taxon>Tracheophyta</taxon>
        <taxon>Spermatophyta</taxon>
        <taxon>Magnoliopsida</taxon>
        <taxon>eudicotyledons</taxon>
        <taxon>Gunneridae</taxon>
        <taxon>Pentapetalae</taxon>
        <taxon>rosids</taxon>
        <taxon>fabids</taxon>
        <taxon>Rosales</taxon>
        <taxon>Rosaceae</taxon>
        <taxon>Rosoideae</taxon>
        <taxon>Rosoideae incertae sedis</taxon>
        <taxon>Rubus</taxon>
    </lineage>
</organism>
<sequence>MANGNCHTKLGGCIFIVAVASLILSSGFVDSRKFGTEKPNNPVKTIKGDGGDLIDCVDIYKQPALNHPLLKNHTIQLTQPASSYPSGINEPETSDDDELFQSWRLNGECPEGTIPIVRRQRFESDVIHKSKPTPQFNGSKVVGITASPGYEYALVTLSGSKYYGTQATLNVWNPASFNNEHSIAQIWISDGDGEARSTIEAGWIRNSADKYTRLFTFWTGDNYKGGCYNLRCPGFVQISRKFSLGYAIKPVSSYNGKQYDISISIFMGTAQWWLKVQNEVLGYWPDTIFSGLKDGADRISWGGEITNSGTGGRHTSTQMGSGHFPSEGFAKASYFRSLQYADNTRNFKDVENLETYATKPLCYDVLLTKRTPTYGTHFYFGGPGYSRSCPN</sequence>
<keyword evidence="3" id="KW-1185">Reference proteome</keyword>
<dbReference type="PROSITE" id="PS52045">
    <property type="entry name" value="NEPROSIN_PEP_CD"/>
    <property type="match status" value="1"/>
</dbReference>
<feature type="domain" description="Neprosin PEP catalytic" evidence="1">
    <location>
        <begin position="143"/>
        <end position="390"/>
    </location>
</feature>
<evidence type="ECO:0000259" key="1">
    <source>
        <dbReference type="PROSITE" id="PS52045"/>
    </source>
</evidence>